<name>A0A0K2TLT8_LEPSM</name>
<evidence type="ECO:0000313" key="1">
    <source>
        <dbReference type="EMBL" id="CDW26386.1"/>
    </source>
</evidence>
<protein>
    <submittedName>
        <fullName evidence="1">Uncharacterized protein</fullName>
    </submittedName>
</protein>
<dbReference type="AlphaFoldDB" id="A0A0K2TLT8"/>
<dbReference type="EMBL" id="HACA01009025">
    <property type="protein sequence ID" value="CDW26386.1"/>
    <property type="molecule type" value="Transcribed_RNA"/>
</dbReference>
<reference evidence="1" key="1">
    <citation type="submission" date="2014-05" db="EMBL/GenBank/DDBJ databases">
        <authorList>
            <person name="Chronopoulou M."/>
        </authorList>
    </citation>
    <scope>NUCLEOTIDE SEQUENCE</scope>
    <source>
        <tissue evidence="1">Whole organism</tissue>
    </source>
</reference>
<organism evidence="1">
    <name type="scientific">Lepeophtheirus salmonis</name>
    <name type="common">Salmon louse</name>
    <name type="synonym">Caligus salmonis</name>
    <dbReference type="NCBI Taxonomy" id="72036"/>
    <lineage>
        <taxon>Eukaryota</taxon>
        <taxon>Metazoa</taxon>
        <taxon>Ecdysozoa</taxon>
        <taxon>Arthropoda</taxon>
        <taxon>Crustacea</taxon>
        <taxon>Multicrustacea</taxon>
        <taxon>Hexanauplia</taxon>
        <taxon>Copepoda</taxon>
        <taxon>Siphonostomatoida</taxon>
        <taxon>Caligidae</taxon>
        <taxon>Lepeophtheirus</taxon>
    </lineage>
</organism>
<accession>A0A0K2TLT8</accession>
<proteinExistence type="predicted"/>
<sequence length="42" mass="4918">MTCWQRANLESFQRYVQVLQIFSLIDKLLTLNTVVLDSPVSF</sequence>
<feature type="non-terminal residue" evidence="1">
    <location>
        <position position="42"/>
    </location>
</feature>